<dbReference type="EMBL" id="JWZT01001661">
    <property type="protein sequence ID" value="KII71703.1"/>
    <property type="molecule type" value="Genomic_DNA"/>
</dbReference>
<dbReference type="Gene3D" id="3.30.420.10">
    <property type="entry name" value="Ribonuclease H-like superfamily/Ribonuclease H"/>
    <property type="match status" value="1"/>
</dbReference>
<dbReference type="InterPro" id="IPR036397">
    <property type="entry name" value="RNaseH_sf"/>
</dbReference>
<keyword evidence="2" id="KW-1185">Reference proteome</keyword>
<sequence>MVTHYGRSWDEVIDHALMSIRTTVNDSTKVSPYLLVYGKAPITVHGVDISRRTKENNYHSSVDDLIKKIQEIEELVKSNVNDSQNRNIWYYNLNENHVKFEPGSWIRIRKQNPSAFEPRYLQTHEGYSRTDTWDVPRG</sequence>
<reference evidence="1 2" key="1">
    <citation type="journal article" date="2014" name="Genome Biol. Evol.">
        <title>The genome of the myxosporean Thelohanellus kitauei shows adaptations to nutrient acquisition within its fish host.</title>
        <authorList>
            <person name="Yang Y."/>
            <person name="Xiong J."/>
            <person name="Zhou Z."/>
            <person name="Huo F."/>
            <person name="Miao W."/>
            <person name="Ran C."/>
            <person name="Liu Y."/>
            <person name="Zhang J."/>
            <person name="Feng J."/>
            <person name="Wang M."/>
            <person name="Wang M."/>
            <person name="Wang L."/>
            <person name="Yao B."/>
        </authorList>
    </citation>
    <scope>NUCLEOTIDE SEQUENCE [LARGE SCALE GENOMIC DNA]</scope>
    <source>
        <strain evidence="1">Wuqing</strain>
    </source>
</reference>
<protein>
    <submittedName>
        <fullName evidence="1">Uncharacterized protein</fullName>
    </submittedName>
</protein>
<proteinExistence type="predicted"/>
<dbReference type="AlphaFoldDB" id="A0A0C2JQP6"/>
<organism evidence="1 2">
    <name type="scientific">Thelohanellus kitauei</name>
    <name type="common">Myxosporean</name>
    <dbReference type="NCBI Taxonomy" id="669202"/>
    <lineage>
        <taxon>Eukaryota</taxon>
        <taxon>Metazoa</taxon>
        <taxon>Cnidaria</taxon>
        <taxon>Myxozoa</taxon>
        <taxon>Myxosporea</taxon>
        <taxon>Bivalvulida</taxon>
        <taxon>Platysporina</taxon>
        <taxon>Myxobolidae</taxon>
        <taxon>Thelohanellus</taxon>
    </lineage>
</organism>
<gene>
    <name evidence="1" type="ORF">RF11_01601</name>
</gene>
<dbReference type="GO" id="GO:0003676">
    <property type="term" value="F:nucleic acid binding"/>
    <property type="evidence" value="ECO:0007669"/>
    <property type="project" value="InterPro"/>
</dbReference>
<evidence type="ECO:0000313" key="1">
    <source>
        <dbReference type="EMBL" id="KII71703.1"/>
    </source>
</evidence>
<accession>A0A0C2JQP6</accession>
<dbReference type="OrthoDB" id="413122at2759"/>
<comment type="caution">
    <text evidence="1">The sequence shown here is derived from an EMBL/GenBank/DDBJ whole genome shotgun (WGS) entry which is preliminary data.</text>
</comment>
<evidence type="ECO:0000313" key="2">
    <source>
        <dbReference type="Proteomes" id="UP000031668"/>
    </source>
</evidence>
<dbReference type="Proteomes" id="UP000031668">
    <property type="component" value="Unassembled WGS sequence"/>
</dbReference>
<name>A0A0C2JQP6_THEKT</name>